<name>A0A7V3PT29_UNCW3</name>
<dbReference type="PANTHER" id="PTHR47199:SF2">
    <property type="entry name" value="PHOTOSYSTEM II STABILITY_ASSEMBLY FACTOR HCF136, CHLOROPLASTIC"/>
    <property type="match status" value="1"/>
</dbReference>
<feature type="domain" description="Photosynthesis system II assembly factor Ycf48/Hcf136-like" evidence="3">
    <location>
        <begin position="59"/>
        <end position="147"/>
    </location>
</feature>
<evidence type="ECO:0000256" key="2">
    <source>
        <dbReference type="ARBA" id="ARBA00023276"/>
    </source>
</evidence>
<dbReference type="Pfam" id="PF14870">
    <property type="entry name" value="PSII_BNR"/>
    <property type="match status" value="2"/>
</dbReference>
<gene>
    <name evidence="4" type="ORF">ENX16_02375</name>
</gene>
<dbReference type="InterPro" id="IPR036278">
    <property type="entry name" value="Sialidase_sf"/>
</dbReference>
<evidence type="ECO:0000313" key="4">
    <source>
        <dbReference type="EMBL" id="HGD12915.1"/>
    </source>
</evidence>
<dbReference type="Gene3D" id="2.130.10.10">
    <property type="entry name" value="YVTN repeat-like/Quinoprotein amine dehydrogenase"/>
    <property type="match status" value="2"/>
</dbReference>
<organism evidence="4">
    <name type="scientific">candidate division WOR-3 bacterium</name>
    <dbReference type="NCBI Taxonomy" id="2052148"/>
    <lineage>
        <taxon>Bacteria</taxon>
        <taxon>Bacteria division WOR-3</taxon>
    </lineage>
</organism>
<feature type="domain" description="Photosynthesis system II assembly factor Ycf48/Hcf136-like" evidence="3">
    <location>
        <begin position="199"/>
        <end position="289"/>
    </location>
</feature>
<dbReference type="PANTHER" id="PTHR47199">
    <property type="entry name" value="PHOTOSYSTEM II STABILITY/ASSEMBLY FACTOR HCF136, CHLOROPLASTIC"/>
    <property type="match status" value="1"/>
</dbReference>
<dbReference type="CDD" id="cd15482">
    <property type="entry name" value="Sialidase_non-viral"/>
    <property type="match status" value="1"/>
</dbReference>
<dbReference type="SUPFAM" id="SSF110296">
    <property type="entry name" value="Oligoxyloglucan reducing end-specific cellobiohydrolase"/>
    <property type="match status" value="1"/>
</dbReference>
<accession>A0A7V3PT29</accession>
<dbReference type="InterPro" id="IPR015943">
    <property type="entry name" value="WD40/YVTN_repeat-like_dom_sf"/>
</dbReference>
<sequence length="411" mass="45024">MVKPVITKHFILSCLVALIITRGHALIYHGVATPVNTTDAWVVTIDTTAVFHSQDFGLIWDSINIPTIRDFFDVFFLTPDSGWTCGRSGDIWATTDGGNTWTRQNLGGPKHAARIRFIDGEFGWAAGGDIVQLRTTNGGMEWQQIFLPVPPFPVGDTAEFQGVWFVNHNYGWLVAGHWPSGDTFLGGQGIIARTTNGGDSWQIVHRDTTYDFYDVYFADHNTGWVVGGNDRNFQAVILHTTDGGISWVAQNVPEVAKFLRAVKFVTPNLGWACGRNGTIIHTTNGGNTWIVQSSNADSTLFDIDFANENNGMAAGNGITVATTDGGEHWHPVLVGIQEGDLAPGYKPALKTTVLQNKLWCPCPGLLIDITGRKMHDLTSGINSLSCLNPGVYFIIYEDGRLVYSPQKVIIK</sequence>
<dbReference type="AlphaFoldDB" id="A0A7V3PT29"/>
<dbReference type="GO" id="GO:0009523">
    <property type="term" value="C:photosystem II"/>
    <property type="evidence" value="ECO:0007669"/>
    <property type="project" value="UniProtKB-KW"/>
</dbReference>
<proteinExistence type="predicted"/>
<comment type="caution">
    <text evidence="4">The sequence shown here is derived from an EMBL/GenBank/DDBJ whole genome shotgun (WGS) entry which is preliminary data.</text>
</comment>
<dbReference type="SUPFAM" id="SSF50939">
    <property type="entry name" value="Sialidases"/>
    <property type="match status" value="1"/>
</dbReference>
<evidence type="ECO:0000259" key="3">
    <source>
        <dbReference type="Pfam" id="PF14870"/>
    </source>
</evidence>
<protein>
    <recommendedName>
        <fullName evidence="3">Photosynthesis system II assembly factor Ycf48/Hcf136-like domain-containing protein</fullName>
    </recommendedName>
</protein>
<reference evidence="4" key="1">
    <citation type="journal article" date="2020" name="mSystems">
        <title>Genome- and Community-Level Interaction Insights into Carbon Utilization and Element Cycling Functions of Hydrothermarchaeota in Hydrothermal Sediment.</title>
        <authorList>
            <person name="Zhou Z."/>
            <person name="Liu Y."/>
            <person name="Xu W."/>
            <person name="Pan J."/>
            <person name="Luo Z.H."/>
            <person name="Li M."/>
        </authorList>
    </citation>
    <scope>NUCLEOTIDE SEQUENCE [LARGE SCALE GENOMIC DNA]</scope>
    <source>
        <strain evidence="4">SpSt-914</strain>
    </source>
</reference>
<dbReference type="EMBL" id="DTMZ01000049">
    <property type="protein sequence ID" value="HGD12915.1"/>
    <property type="molecule type" value="Genomic_DNA"/>
</dbReference>
<keyword evidence="2" id="KW-0604">Photosystem II</keyword>
<evidence type="ECO:0000256" key="1">
    <source>
        <dbReference type="ARBA" id="ARBA00022531"/>
    </source>
</evidence>
<dbReference type="GO" id="GO:0015979">
    <property type="term" value="P:photosynthesis"/>
    <property type="evidence" value="ECO:0007669"/>
    <property type="project" value="UniProtKB-KW"/>
</dbReference>
<dbReference type="InterPro" id="IPR028203">
    <property type="entry name" value="PSII_CF48-like_dom"/>
</dbReference>
<keyword evidence="1" id="KW-0602">Photosynthesis</keyword>